<proteinExistence type="predicted"/>
<evidence type="ECO:0000313" key="1">
    <source>
        <dbReference type="EMBL" id="GBN91337.1"/>
    </source>
</evidence>
<comment type="caution">
    <text evidence="1">The sequence shown here is derived from an EMBL/GenBank/DDBJ whole genome shotgun (WGS) entry which is preliminary data.</text>
</comment>
<organism evidence="1 2">
    <name type="scientific">Araneus ventricosus</name>
    <name type="common">Orbweaver spider</name>
    <name type="synonym">Epeira ventricosa</name>
    <dbReference type="NCBI Taxonomy" id="182803"/>
    <lineage>
        <taxon>Eukaryota</taxon>
        <taxon>Metazoa</taxon>
        <taxon>Ecdysozoa</taxon>
        <taxon>Arthropoda</taxon>
        <taxon>Chelicerata</taxon>
        <taxon>Arachnida</taxon>
        <taxon>Araneae</taxon>
        <taxon>Araneomorphae</taxon>
        <taxon>Entelegynae</taxon>
        <taxon>Araneoidea</taxon>
        <taxon>Araneidae</taxon>
        <taxon>Araneus</taxon>
    </lineage>
</organism>
<name>A0A4Y2ST18_ARAVE</name>
<gene>
    <name evidence="1" type="ORF">AVEN_116210_1</name>
</gene>
<keyword evidence="2" id="KW-1185">Reference proteome</keyword>
<dbReference type="Proteomes" id="UP000499080">
    <property type="component" value="Unassembled WGS sequence"/>
</dbReference>
<dbReference type="AlphaFoldDB" id="A0A4Y2ST18"/>
<protein>
    <submittedName>
        <fullName evidence="1">Uncharacterized protein</fullName>
    </submittedName>
</protein>
<accession>A0A4Y2ST18</accession>
<evidence type="ECO:0000313" key="2">
    <source>
        <dbReference type="Proteomes" id="UP000499080"/>
    </source>
</evidence>
<sequence>MYDITQKCPIFDSIYCANHEARPTIREEPSLYCMTMRLVRTLLTSFFTCIFLFSDATNGRRAKSADESRLDDFSKDIDNYESRQFPTWSPPQMPGGFPTVPGGGGMPDMPNGGGMPTIGGMPDMPNGGGMPTIGGMPDMPNGGGMPTIGGMPDMPVVVERYDGEYQTCQWWRNAQ</sequence>
<dbReference type="EMBL" id="BGPR01023837">
    <property type="protein sequence ID" value="GBN91337.1"/>
    <property type="molecule type" value="Genomic_DNA"/>
</dbReference>
<reference evidence="1 2" key="1">
    <citation type="journal article" date="2019" name="Sci. Rep.">
        <title>Orb-weaving spider Araneus ventricosus genome elucidates the spidroin gene catalogue.</title>
        <authorList>
            <person name="Kono N."/>
            <person name="Nakamura H."/>
            <person name="Ohtoshi R."/>
            <person name="Moran D.A.P."/>
            <person name="Shinohara A."/>
            <person name="Yoshida Y."/>
            <person name="Fujiwara M."/>
            <person name="Mori M."/>
            <person name="Tomita M."/>
            <person name="Arakawa K."/>
        </authorList>
    </citation>
    <scope>NUCLEOTIDE SEQUENCE [LARGE SCALE GENOMIC DNA]</scope>
</reference>